<dbReference type="AlphaFoldDB" id="A0A5Q2EYV3"/>
<protein>
    <recommendedName>
        <fullName evidence="14">ATP-dependent helicase Rep</fullName>
    </recommendedName>
    <alternativeName>
        <fullName evidence="15">RepP</fullName>
    </alternativeName>
</protein>
<dbReference type="GO" id="GO:0016779">
    <property type="term" value="F:nucleotidyltransferase activity"/>
    <property type="evidence" value="ECO:0007669"/>
    <property type="project" value="UniProtKB-KW"/>
</dbReference>
<dbReference type="Pfam" id="PF00910">
    <property type="entry name" value="RNA_helicase"/>
    <property type="match status" value="1"/>
</dbReference>
<evidence type="ECO:0000256" key="12">
    <source>
        <dbReference type="ARBA" id="ARBA00023125"/>
    </source>
</evidence>
<evidence type="ECO:0000256" key="5">
    <source>
        <dbReference type="ARBA" id="ARBA00022705"/>
    </source>
</evidence>
<dbReference type="Gene3D" id="3.40.50.300">
    <property type="entry name" value="P-loop containing nucleotide triphosphate hydrolases"/>
    <property type="match status" value="1"/>
</dbReference>
<evidence type="ECO:0000256" key="15">
    <source>
        <dbReference type="ARBA" id="ARBA00032243"/>
    </source>
</evidence>
<organism evidence="17">
    <name type="scientific">Antarctic circular DNA molecule</name>
    <dbReference type="NCBI Taxonomy" id="2664238"/>
    <lineage>
        <taxon>unclassified sequences</taxon>
    </lineage>
</organism>
<keyword evidence="12" id="KW-0238">DNA-binding</keyword>
<keyword evidence="11" id="KW-0190">Covalent protein-DNA linkage</keyword>
<dbReference type="SUPFAM" id="SSF52540">
    <property type="entry name" value="P-loop containing nucleoside triphosphate hydrolases"/>
    <property type="match status" value="1"/>
</dbReference>
<keyword evidence="13" id="KW-0511">Multifunctional enzyme</keyword>
<evidence type="ECO:0000256" key="6">
    <source>
        <dbReference type="ARBA" id="ARBA00022722"/>
    </source>
</evidence>
<keyword evidence="3" id="KW-0808">Transferase</keyword>
<evidence type="ECO:0000256" key="1">
    <source>
        <dbReference type="ARBA" id="ARBA00001936"/>
    </source>
</evidence>
<evidence type="ECO:0000256" key="10">
    <source>
        <dbReference type="ARBA" id="ARBA00022801"/>
    </source>
</evidence>
<evidence type="ECO:0000256" key="3">
    <source>
        <dbReference type="ARBA" id="ARBA00022679"/>
    </source>
</evidence>
<evidence type="ECO:0000256" key="7">
    <source>
        <dbReference type="ARBA" id="ARBA00022723"/>
    </source>
</evidence>
<sequence>MKTSSQKSTQKCSGNTNLAKRTRNWALTFWDKPEYDEKQMSYFISGTEVCPNTQKIHYQSYVHFTNAKTFDQVKKYFINSNVHIECAKGTANENIAYCSKDNDYLEYGEKPCQGKRTDLIELRDQIQAGRSAIEIGWENPNVYHQYGRTLNFLEDFVRTTKFRTEMTTGTWLYGPTGVGKSHQAFEGFTNETHYCVPKDGGWWDGYNQQETVIFNDFRGHIPYDEMLTLCDKFPTHVRRRGRAPMPFTSSHIIVTSSLSPAEVYHNRDETDDIAQLLRRFKVIKIKKLESCFKKDVAYFT</sequence>
<evidence type="ECO:0000256" key="4">
    <source>
        <dbReference type="ARBA" id="ARBA00022695"/>
    </source>
</evidence>
<reference evidence="17" key="1">
    <citation type="journal article" date="2019" name="Viruses">
        <title>Single-stranded DNA viruses in Antarctic cryoconite holes.</title>
        <authorList>
            <person name="Sommers P."/>
            <person name="Fontenele R.S."/>
            <person name="Kringen T."/>
            <person name="Kaberger S."/>
            <person name="Porazinska D.L."/>
            <person name="Darcy J.L."/>
            <person name="Schmidt S.K."/>
            <person name="Varsani A."/>
        </authorList>
    </citation>
    <scope>NUCLEOTIDE SEQUENCE</scope>
    <source>
        <strain evidence="17">COCH21_V_102</strain>
    </source>
</reference>
<dbReference type="GO" id="GO:0006260">
    <property type="term" value="P:DNA replication"/>
    <property type="evidence" value="ECO:0007669"/>
    <property type="project" value="UniProtKB-KW"/>
</dbReference>
<dbReference type="GO" id="GO:0003677">
    <property type="term" value="F:DNA binding"/>
    <property type="evidence" value="ECO:0007669"/>
    <property type="project" value="UniProtKB-KW"/>
</dbReference>
<dbReference type="GO" id="GO:0003723">
    <property type="term" value="F:RNA binding"/>
    <property type="evidence" value="ECO:0007669"/>
    <property type="project" value="InterPro"/>
</dbReference>
<keyword evidence="9" id="KW-0255">Endonuclease</keyword>
<dbReference type="GO" id="GO:0003724">
    <property type="term" value="F:RNA helicase activity"/>
    <property type="evidence" value="ECO:0007669"/>
    <property type="project" value="InterPro"/>
</dbReference>
<dbReference type="InterPro" id="IPR000605">
    <property type="entry name" value="Helicase_SF3_ssDNA/RNA_vir"/>
</dbReference>
<evidence type="ECO:0000313" key="17">
    <source>
        <dbReference type="EMBL" id="QGF19383.1"/>
    </source>
</evidence>
<comment type="cofactor">
    <cofactor evidence="1">
        <name>Mn(2+)</name>
        <dbReference type="ChEBI" id="CHEBI:29035"/>
    </cofactor>
</comment>
<evidence type="ECO:0000259" key="16">
    <source>
        <dbReference type="PROSITE" id="PS52020"/>
    </source>
</evidence>
<dbReference type="GO" id="GO:0046872">
    <property type="term" value="F:metal ion binding"/>
    <property type="evidence" value="ECO:0007669"/>
    <property type="project" value="UniProtKB-KW"/>
</dbReference>
<accession>A0A5Q2EYV3</accession>
<dbReference type="GO" id="GO:0016787">
    <property type="term" value="F:hydrolase activity"/>
    <property type="evidence" value="ECO:0007669"/>
    <property type="project" value="UniProtKB-KW"/>
</dbReference>
<evidence type="ECO:0000256" key="14">
    <source>
        <dbReference type="ARBA" id="ARBA00030754"/>
    </source>
</evidence>
<keyword evidence="10" id="KW-0378">Hydrolase</keyword>
<evidence type="ECO:0000256" key="2">
    <source>
        <dbReference type="ARBA" id="ARBA00008545"/>
    </source>
</evidence>
<dbReference type="InterPro" id="IPR027417">
    <property type="entry name" value="P-loop_NTPase"/>
</dbReference>
<keyword evidence="4" id="KW-0548">Nucleotidyltransferase</keyword>
<dbReference type="InterPro" id="IPR049912">
    <property type="entry name" value="CRESS_DNA_REP"/>
</dbReference>
<keyword evidence="5" id="KW-0235">DNA replication</keyword>
<proteinExistence type="inferred from homology"/>
<dbReference type="Pfam" id="PF02407">
    <property type="entry name" value="Viral_Rep"/>
    <property type="match status" value="1"/>
</dbReference>
<dbReference type="GO" id="GO:0004519">
    <property type="term" value="F:endonuclease activity"/>
    <property type="evidence" value="ECO:0007669"/>
    <property type="project" value="UniProtKB-KW"/>
</dbReference>
<evidence type="ECO:0000256" key="8">
    <source>
        <dbReference type="ARBA" id="ARBA00022741"/>
    </source>
</evidence>
<gene>
    <name evidence="17" type="primary">rep</name>
</gene>
<evidence type="ECO:0000256" key="11">
    <source>
        <dbReference type="ARBA" id="ARBA00023124"/>
    </source>
</evidence>
<comment type="similarity">
    <text evidence="2">Belongs to the nanoviruses/circoviruses replication-associated protein family.</text>
</comment>
<dbReference type="EMBL" id="MN328285">
    <property type="protein sequence ID" value="QGF19383.1"/>
    <property type="molecule type" value="Genomic_DNA"/>
</dbReference>
<evidence type="ECO:0000256" key="9">
    <source>
        <dbReference type="ARBA" id="ARBA00022759"/>
    </source>
</evidence>
<evidence type="ECO:0000256" key="13">
    <source>
        <dbReference type="ARBA" id="ARBA00023268"/>
    </source>
</evidence>
<dbReference type="Gene3D" id="3.40.1310.20">
    <property type="match status" value="1"/>
</dbReference>
<dbReference type="PROSITE" id="PS52020">
    <property type="entry name" value="CRESS_DNA_REP"/>
    <property type="match status" value="1"/>
</dbReference>
<dbReference type="GO" id="GO:0000166">
    <property type="term" value="F:nucleotide binding"/>
    <property type="evidence" value="ECO:0007669"/>
    <property type="project" value="UniProtKB-KW"/>
</dbReference>
<keyword evidence="7" id="KW-0479">Metal-binding</keyword>
<keyword evidence="6" id="KW-0540">Nuclease</keyword>
<feature type="domain" description="CRESS-DNA virus Rep endonuclease" evidence="16">
    <location>
        <begin position="19"/>
        <end position="110"/>
    </location>
</feature>
<keyword evidence="8" id="KW-0547">Nucleotide-binding</keyword>
<name>A0A5Q2EYV3_9ZZZZ</name>